<dbReference type="GO" id="GO:0019252">
    <property type="term" value="P:starch biosynthetic process"/>
    <property type="evidence" value="ECO:0007669"/>
    <property type="project" value="UniProtKB-KW"/>
</dbReference>
<evidence type="ECO:0000256" key="11">
    <source>
        <dbReference type="ARBA" id="ARBA00022922"/>
    </source>
</evidence>
<evidence type="ECO:0000256" key="8">
    <source>
        <dbReference type="ARBA" id="ARBA00022640"/>
    </source>
</evidence>
<dbReference type="Pfam" id="PF13692">
    <property type="entry name" value="Glyco_trans_1_4"/>
    <property type="match status" value="1"/>
</dbReference>
<dbReference type="SUPFAM" id="SSF53756">
    <property type="entry name" value="UDP-Glycosyltransferase/glycogen phosphorylase"/>
    <property type="match status" value="1"/>
</dbReference>
<evidence type="ECO:0000256" key="4">
    <source>
        <dbReference type="ARBA" id="ARBA00004727"/>
    </source>
</evidence>
<evidence type="ECO:0000256" key="9">
    <source>
        <dbReference type="ARBA" id="ARBA00022676"/>
    </source>
</evidence>
<feature type="compositionally biased region" description="Polar residues" evidence="14">
    <location>
        <begin position="229"/>
        <end position="247"/>
    </location>
</feature>
<dbReference type="GO" id="GO:0009501">
    <property type="term" value="C:amyloplast"/>
    <property type="evidence" value="ECO:0007669"/>
    <property type="project" value="UniProtKB-SubCell"/>
</dbReference>
<keyword evidence="17" id="KW-1185">Reference proteome</keyword>
<evidence type="ECO:0000256" key="6">
    <source>
        <dbReference type="ARBA" id="ARBA00012588"/>
    </source>
</evidence>
<comment type="pathway">
    <text evidence="4">Glycan biosynthesis; starch biosynthesis.</text>
</comment>
<dbReference type="InterPro" id="IPR011835">
    <property type="entry name" value="GS/SS"/>
</dbReference>
<keyword evidence="11" id="KW-0750">Starch biosynthesis</keyword>
<dbReference type="PANTHER" id="PTHR45825:SF2">
    <property type="entry name" value="STARCH SYNTHASE 2, CHLOROPLASTIC_AMYLOPLASTIC"/>
    <property type="match status" value="1"/>
</dbReference>
<feature type="domain" description="Starch synthase catalytic" evidence="15">
    <location>
        <begin position="288"/>
        <end position="530"/>
    </location>
</feature>
<dbReference type="EMBL" id="JBBWWQ010000014">
    <property type="protein sequence ID" value="KAK8930749.1"/>
    <property type="molecule type" value="Genomic_DNA"/>
</dbReference>
<dbReference type="GO" id="GO:0004373">
    <property type="term" value="F:alpha-1,4-glucan glucosyltransferase (UDP-glucose donor) activity"/>
    <property type="evidence" value="ECO:0007669"/>
    <property type="project" value="InterPro"/>
</dbReference>
<comment type="subcellular location">
    <subcellularLocation>
        <location evidence="3">Plastid</location>
        <location evidence="3">Amyloplast</location>
    </subcellularLocation>
    <subcellularLocation>
        <location evidence="2">Plastid</location>
        <location evidence="2">Chloroplast</location>
    </subcellularLocation>
</comment>
<keyword evidence="12" id="KW-0809">Transit peptide</keyword>
<reference evidence="16 17" key="1">
    <citation type="journal article" date="2022" name="Nat. Plants">
        <title>Genomes of leafy and leafless Platanthera orchids illuminate the evolution of mycoheterotrophy.</title>
        <authorList>
            <person name="Li M.H."/>
            <person name="Liu K.W."/>
            <person name="Li Z."/>
            <person name="Lu H.C."/>
            <person name="Ye Q.L."/>
            <person name="Zhang D."/>
            <person name="Wang J.Y."/>
            <person name="Li Y.F."/>
            <person name="Zhong Z.M."/>
            <person name="Liu X."/>
            <person name="Yu X."/>
            <person name="Liu D.K."/>
            <person name="Tu X.D."/>
            <person name="Liu B."/>
            <person name="Hao Y."/>
            <person name="Liao X.Y."/>
            <person name="Jiang Y.T."/>
            <person name="Sun W.H."/>
            <person name="Chen J."/>
            <person name="Chen Y.Q."/>
            <person name="Ai Y."/>
            <person name="Zhai J.W."/>
            <person name="Wu S.S."/>
            <person name="Zhou Z."/>
            <person name="Hsiao Y.Y."/>
            <person name="Wu W.L."/>
            <person name="Chen Y.Y."/>
            <person name="Lin Y.F."/>
            <person name="Hsu J.L."/>
            <person name="Li C.Y."/>
            <person name="Wang Z.W."/>
            <person name="Zhao X."/>
            <person name="Zhong W.Y."/>
            <person name="Ma X.K."/>
            <person name="Ma L."/>
            <person name="Huang J."/>
            <person name="Chen G.Z."/>
            <person name="Huang M.Z."/>
            <person name="Huang L."/>
            <person name="Peng D.H."/>
            <person name="Luo Y.B."/>
            <person name="Zou S.Q."/>
            <person name="Chen S.P."/>
            <person name="Lan S."/>
            <person name="Tsai W.C."/>
            <person name="Van de Peer Y."/>
            <person name="Liu Z.J."/>
        </authorList>
    </citation>
    <scope>NUCLEOTIDE SEQUENCE [LARGE SCALE GENOMIC DNA]</scope>
    <source>
        <strain evidence="16">Lor287</strain>
    </source>
</reference>
<dbReference type="GO" id="GO:0010021">
    <property type="term" value="P:amylopectin biosynthetic process"/>
    <property type="evidence" value="ECO:0007669"/>
    <property type="project" value="UniProtKB-ARBA"/>
</dbReference>
<dbReference type="EC" id="2.4.1.21" evidence="6"/>
<keyword evidence="13" id="KW-0035">Amyloplast</keyword>
<evidence type="ECO:0000313" key="16">
    <source>
        <dbReference type="EMBL" id="KAK8930749.1"/>
    </source>
</evidence>
<organism evidence="16 17">
    <name type="scientific">Platanthera zijinensis</name>
    <dbReference type="NCBI Taxonomy" id="2320716"/>
    <lineage>
        <taxon>Eukaryota</taxon>
        <taxon>Viridiplantae</taxon>
        <taxon>Streptophyta</taxon>
        <taxon>Embryophyta</taxon>
        <taxon>Tracheophyta</taxon>
        <taxon>Spermatophyta</taxon>
        <taxon>Magnoliopsida</taxon>
        <taxon>Liliopsida</taxon>
        <taxon>Asparagales</taxon>
        <taxon>Orchidaceae</taxon>
        <taxon>Orchidoideae</taxon>
        <taxon>Orchideae</taxon>
        <taxon>Orchidinae</taxon>
        <taxon>Platanthera</taxon>
    </lineage>
</organism>
<evidence type="ECO:0000256" key="12">
    <source>
        <dbReference type="ARBA" id="ARBA00022946"/>
    </source>
</evidence>
<comment type="caution">
    <text evidence="16">The sequence shown here is derived from an EMBL/GenBank/DDBJ whole genome shotgun (WGS) entry which is preliminary data.</text>
</comment>
<keyword evidence="7" id="KW-0150">Chloroplast</keyword>
<evidence type="ECO:0000256" key="7">
    <source>
        <dbReference type="ARBA" id="ARBA00022528"/>
    </source>
</evidence>
<dbReference type="Pfam" id="PF08323">
    <property type="entry name" value="Glyco_transf_5"/>
    <property type="match status" value="1"/>
</dbReference>
<dbReference type="HAMAP" id="MF_00484">
    <property type="entry name" value="Glycogen_synth"/>
    <property type="match status" value="1"/>
</dbReference>
<evidence type="ECO:0000256" key="3">
    <source>
        <dbReference type="ARBA" id="ARBA00004602"/>
    </source>
</evidence>
<keyword evidence="10" id="KW-0808">Transferase</keyword>
<sequence length="778" mass="87054">MASTLGYLHLHLEPPTCSSPSARPRNGASVLSLRESSATRFFRRDPTHIVCRFDPFIRAAEEKGGILFGVGWAEREGNRQILQAFGFGNGGTQEEAEDVDDDDDLDGEDADEAITDDALRETIKTSKEVLAMQKDLLRQIAERRKLVSFLKRSAVNTNLETNSFGDKDDCFLSNQSSTSEAVDAEYSRTIFFDGHHKKLPHEQEAKNNVLDASLAVVLGLSREVSLEPTETVTVSPSPSKRSGSYTSEVKDFEEFKGKNIQGEKPDHMVASKEEDKSFCALAGKNVMNIILVSAECAPWSKTGGLGDVSAALPKALSRRGHRVMVVVPRYENYSEACDTGIRKRYTVSGQDMEVAYFHAYIDGVDFVFVDSPIFHDCKNDIYGGNRVDILRRMVLFCKAAVEVPWHVPCGGVCYGDGNLAFVANDWHTALLPVYLKTYYRDHGFMTYARCVLVIHNIAHQGRGPLDDFNHVDLPGQCMNLFKLHDPVGGTHFNIFAAGLKTADRVVTVSHGYSWELKTQDGGWGLHGIVNEIEWKFHGIVNGIDSKDWNPKLDAHLQSDGYANYALETLRTGKSQCKAALQRELGLPVRADVQILSFIGRLDHQKGVDIIGEALPWIMSQDVQLIMLGTGRPDLEEMLRRFEREHRDKVRAWVGFSTRMAHRITAGADVLMMPSRFEPCGLNQLYAMMYGTVPVVHAVGGLRDTVPQFDPYSERGLGWAFERAEANMLIDALRNCLKTYKKYKGSWEGLQRRGMMQDLSWGTAAQRYEEVLVAAKYQW</sequence>
<dbReference type="CDD" id="cd03791">
    <property type="entry name" value="GT5_Glycogen_synthase_DULL1-like"/>
    <property type="match status" value="1"/>
</dbReference>
<evidence type="ECO:0000256" key="5">
    <source>
        <dbReference type="ARBA" id="ARBA00010281"/>
    </source>
</evidence>
<evidence type="ECO:0000256" key="2">
    <source>
        <dbReference type="ARBA" id="ARBA00004229"/>
    </source>
</evidence>
<dbReference type="Proteomes" id="UP001418222">
    <property type="component" value="Unassembled WGS sequence"/>
</dbReference>
<dbReference type="FunFam" id="3.40.50.2000:FF:000048">
    <property type="entry name" value="Starch synthase, chloroplastic/amyloplastic"/>
    <property type="match status" value="1"/>
</dbReference>
<evidence type="ECO:0000256" key="13">
    <source>
        <dbReference type="ARBA" id="ARBA00023234"/>
    </source>
</evidence>
<evidence type="ECO:0000313" key="17">
    <source>
        <dbReference type="Proteomes" id="UP001418222"/>
    </source>
</evidence>
<evidence type="ECO:0000259" key="15">
    <source>
        <dbReference type="Pfam" id="PF08323"/>
    </source>
</evidence>
<comment type="similarity">
    <text evidence="5">Belongs to the glycosyltransferase 1 family. Bacterial/plant glycogen synthase subfamily.</text>
</comment>
<dbReference type="PANTHER" id="PTHR45825">
    <property type="entry name" value="GRANULE-BOUND STARCH SYNTHASE 1, CHLOROPLASTIC/AMYLOPLASTIC"/>
    <property type="match status" value="1"/>
</dbReference>
<protein>
    <recommendedName>
        <fullName evidence="6">starch synthase</fullName>
        <ecNumber evidence="6">2.4.1.21</ecNumber>
    </recommendedName>
</protein>
<evidence type="ECO:0000256" key="14">
    <source>
        <dbReference type="SAM" id="MobiDB-lite"/>
    </source>
</evidence>
<proteinExistence type="inferred from homology"/>
<gene>
    <name evidence="16" type="ORF">KSP39_PZI017067</name>
</gene>
<dbReference type="AlphaFoldDB" id="A0AAP0B6F3"/>
<keyword evidence="9" id="KW-0328">Glycosyltransferase</keyword>
<dbReference type="InterPro" id="IPR013534">
    <property type="entry name" value="Starch_synth_cat_dom"/>
</dbReference>
<dbReference type="GO" id="GO:0009507">
    <property type="term" value="C:chloroplast"/>
    <property type="evidence" value="ECO:0007669"/>
    <property type="project" value="UniProtKB-SubCell"/>
</dbReference>
<evidence type="ECO:0000256" key="1">
    <source>
        <dbReference type="ARBA" id="ARBA00001478"/>
    </source>
</evidence>
<name>A0AAP0B6F3_9ASPA</name>
<dbReference type="Gene3D" id="3.40.50.2000">
    <property type="entry name" value="Glycogen Phosphorylase B"/>
    <property type="match status" value="2"/>
</dbReference>
<comment type="catalytic activity">
    <reaction evidence="1">
        <text>[(1-&gt;4)-alpha-D-glucosyl](n) + ADP-alpha-D-glucose = [(1-&gt;4)-alpha-D-glucosyl](n+1) + ADP + H(+)</text>
        <dbReference type="Rhea" id="RHEA:18189"/>
        <dbReference type="Rhea" id="RHEA-COMP:9584"/>
        <dbReference type="Rhea" id="RHEA-COMP:9587"/>
        <dbReference type="ChEBI" id="CHEBI:15378"/>
        <dbReference type="ChEBI" id="CHEBI:15444"/>
        <dbReference type="ChEBI" id="CHEBI:57498"/>
        <dbReference type="ChEBI" id="CHEBI:456216"/>
        <dbReference type="EC" id="2.4.1.21"/>
    </reaction>
</comment>
<keyword evidence="8" id="KW-0934">Plastid</keyword>
<dbReference type="NCBIfam" id="TIGR02095">
    <property type="entry name" value="glgA"/>
    <property type="match status" value="1"/>
</dbReference>
<evidence type="ECO:0000256" key="10">
    <source>
        <dbReference type="ARBA" id="ARBA00022679"/>
    </source>
</evidence>
<dbReference type="GO" id="GO:0009011">
    <property type="term" value="F:alpha-1,4-glucan glucosyltransferase (ADP-glucose donor) activity"/>
    <property type="evidence" value="ECO:0007669"/>
    <property type="project" value="UniProtKB-EC"/>
</dbReference>
<accession>A0AAP0B6F3</accession>
<feature type="region of interest" description="Disordered" evidence="14">
    <location>
        <begin position="229"/>
        <end position="248"/>
    </location>
</feature>